<proteinExistence type="predicted"/>
<gene>
    <name evidence="2" type="ORF">RIF29_03402</name>
</gene>
<evidence type="ECO:0000259" key="1">
    <source>
        <dbReference type="Pfam" id="PF08646"/>
    </source>
</evidence>
<dbReference type="InterPro" id="IPR013955">
    <property type="entry name" value="Rep_factor-A_C"/>
</dbReference>
<dbReference type="Gene3D" id="2.40.50.140">
    <property type="entry name" value="Nucleic acid-binding proteins"/>
    <property type="match status" value="1"/>
</dbReference>
<dbReference type="AlphaFoldDB" id="A0AAN9J0S2"/>
<comment type="caution">
    <text evidence="2">The sequence shown here is derived from an EMBL/GenBank/DDBJ whole genome shotgun (WGS) entry which is preliminary data.</text>
</comment>
<accession>A0AAN9J0S2</accession>
<evidence type="ECO:0000313" key="2">
    <source>
        <dbReference type="EMBL" id="KAK7289621.1"/>
    </source>
</evidence>
<sequence>MSLEDHFMCVYPRLTLKQLKEVNESGIYTVLATITSLADDTNWFFNECVCKGSLVSLSNSLFCETCARFVFDFLPRYKVKIIVKDLHESATSCLLDRDAKFMVGCSVHELFEISPAGLTVFAHSKVLDALVNKMFLFKVAVKIDPTDPSPAVYSIRRLREVNGDNMFRLPLSERTHAKYRLCCCKITLCDIQVYEVTQGPDKWCEETI</sequence>
<protein>
    <recommendedName>
        <fullName evidence="1">Replication factor A C-terminal domain-containing protein</fullName>
    </recommendedName>
</protein>
<dbReference type="SUPFAM" id="SSF50249">
    <property type="entry name" value="Nucleic acid-binding proteins"/>
    <property type="match status" value="1"/>
</dbReference>
<dbReference type="Proteomes" id="UP001372338">
    <property type="component" value="Unassembled WGS sequence"/>
</dbReference>
<dbReference type="InterPro" id="IPR012340">
    <property type="entry name" value="NA-bd_OB-fold"/>
</dbReference>
<keyword evidence="3" id="KW-1185">Reference proteome</keyword>
<dbReference type="EMBL" id="JAYWIO010000001">
    <property type="protein sequence ID" value="KAK7289621.1"/>
    <property type="molecule type" value="Genomic_DNA"/>
</dbReference>
<dbReference type="Pfam" id="PF08646">
    <property type="entry name" value="Rep_fac-A_C"/>
    <property type="match status" value="1"/>
</dbReference>
<organism evidence="2 3">
    <name type="scientific">Crotalaria pallida</name>
    <name type="common">Smooth rattlebox</name>
    <name type="synonym">Crotalaria striata</name>
    <dbReference type="NCBI Taxonomy" id="3830"/>
    <lineage>
        <taxon>Eukaryota</taxon>
        <taxon>Viridiplantae</taxon>
        <taxon>Streptophyta</taxon>
        <taxon>Embryophyta</taxon>
        <taxon>Tracheophyta</taxon>
        <taxon>Spermatophyta</taxon>
        <taxon>Magnoliopsida</taxon>
        <taxon>eudicotyledons</taxon>
        <taxon>Gunneridae</taxon>
        <taxon>Pentapetalae</taxon>
        <taxon>rosids</taxon>
        <taxon>fabids</taxon>
        <taxon>Fabales</taxon>
        <taxon>Fabaceae</taxon>
        <taxon>Papilionoideae</taxon>
        <taxon>50 kb inversion clade</taxon>
        <taxon>genistoids sensu lato</taxon>
        <taxon>core genistoids</taxon>
        <taxon>Crotalarieae</taxon>
        <taxon>Crotalaria</taxon>
    </lineage>
</organism>
<feature type="domain" description="Replication factor A C-terminal" evidence="1">
    <location>
        <begin position="28"/>
        <end position="145"/>
    </location>
</feature>
<reference evidence="2 3" key="1">
    <citation type="submission" date="2024-01" db="EMBL/GenBank/DDBJ databases">
        <title>The genomes of 5 underutilized Papilionoideae crops provide insights into root nodulation and disease resistanc.</title>
        <authorList>
            <person name="Yuan L."/>
        </authorList>
    </citation>
    <scope>NUCLEOTIDE SEQUENCE [LARGE SCALE GENOMIC DNA]</scope>
    <source>
        <strain evidence="2">ZHUSHIDOU_FW_LH</strain>
        <tissue evidence="2">Leaf</tissue>
    </source>
</reference>
<evidence type="ECO:0000313" key="3">
    <source>
        <dbReference type="Proteomes" id="UP001372338"/>
    </source>
</evidence>
<name>A0AAN9J0S2_CROPI</name>